<dbReference type="Pfam" id="PF00534">
    <property type="entry name" value="Glycos_transf_1"/>
    <property type="match status" value="1"/>
</dbReference>
<accession>A0ABX9M0V2</accession>
<dbReference type="GO" id="GO:0016740">
    <property type="term" value="F:transferase activity"/>
    <property type="evidence" value="ECO:0007669"/>
    <property type="project" value="UniProtKB-KW"/>
</dbReference>
<dbReference type="Gene3D" id="3.40.50.2000">
    <property type="entry name" value="Glycogen Phosphorylase B"/>
    <property type="match status" value="2"/>
</dbReference>
<reference evidence="3 4" key="2">
    <citation type="journal article" date="2020" name="Int. J. Syst. Evol. Microbiol.">
        <title>Leptospira yasudae sp. nov. and Leptospira stimsonii sp. nov., two new species of the pathogenic group isolated from environmental sources.</title>
        <authorList>
            <person name="Casanovas-Massana A."/>
            <person name="Hamond C."/>
            <person name="Santos L.A."/>
            <person name="de Oliveira D."/>
            <person name="Hacker K.P."/>
            <person name="Balassiano I."/>
            <person name="Costa F."/>
            <person name="Medeiros M.A."/>
            <person name="Reis M.G."/>
            <person name="Ko A.I."/>
            <person name="Wunder E.A."/>
        </authorList>
    </citation>
    <scope>NUCLEOTIDE SEQUENCE [LARGE SCALE GENOMIC DNA]</scope>
    <source>
        <strain evidence="3 4">B21</strain>
    </source>
</reference>
<keyword evidence="4" id="KW-1185">Reference proteome</keyword>
<dbReference type="CDD" id="cd03809">
    <property type="entry name" value="GT4_MtfB-like"/>
    <property type="match status" value="1"/>
</dbReference>
<feature type="domain" description="Glycosyl transferase family 1" evidence="2">
    <location>
        <begin position="193"/>
        <end position="353"/>
    </location>
</feature>
<protein>
    <submittedName>
        <fullName evidence="3">Glycosyl transferase</fullName>
    </submittedName>
</protein>
<sequence length="391" mass="44953">MILGIDASNIRGGGGVTHLVELLGAAKPDRFGFDKVFVWAGTNTLNKIENKPWLEKVYEPLLNRSLLHRIYWTKFVLRKRLLESKTDLLFVPGGSYVGDFKPFVTMSQNLLPFEWGEIKRYGFSKRTLRLIMLYFTQSSTFKKADGVIFLTQFARNVVLKKVKIDLKRTHIVNHGINPKFFAKPKLQKDIKSYSLKKPYRLLYVSFIGEYKHQWNVVEAVGRLRKKGFPVHLDLIGSPDEEGPLTKLKLSMEQQDPEGKFIRYHSFISYTDIQKKYEEADLFVFASSCETFGQIVTEAMASGLPIACSNLSAMPEILKDAGEYFDPLDPSSIEQTLISVIESKRGRSEFSKKAFRAAKEFSWKKAADETFAFLHFTIENFKKDYYKNNKAQ</sequence>
<comment type="caution">
    <text evidence="3">The sequence shown here is derived from an EMBL/GenBank/DDBJ whole genome shotgun (WGS) entry which is preliminary data.</text>
</comment>
<dbReference type="SUPFAM" id="SSF53756">
    <property type="entry name" value="UDP-Glycosyltransferase/glycogen phosphorylase"/>
    <property type="match status" value="1"/>
</dbReference>
<dbReference type="EMBL" id="QHCR01000008">
    <property type="protein sequence ID" value="RHX78253.1"/>
    <property type="molecule type" value="Genomic_DNA"/>
</dbReference>
<dbReference type="PANTHER" id="PTHR46401">
    <property type="entry name" value="GLYCOSYLTRANSFERASE WBBK-RELATED"/>
    <property type="match status" value="1"/>
</dbReference>
<evidence type="ECO:0000259" key="2">
    <source>
        <dbReference type="Pfam" id="PF00534"/>
    </source>
</evidence>
<dbReference type="RefSeq" id="WP_118957345.1">
    <property type="nucleotide sequence ID" value="NZ_QHCR01000008.1"/>
</dbReference>
<dbReference type="InterPro" id="IPR001296">
    <property type="entry name" value="Glyco_trans_1"/>
</dbReference>
<gene>
    <name evidence="3" type="ORF">DLM77_17620</name>
</gene>
<reference evidence="4" key="1">
    <citation type="submission" date="2018-05" db="EMBL/GenBank/DDBJ databases">
        <title>Leptospira yasudae sp. nov. and Leptospira stimsonii sp. nov., two pathogenic species of the genus Leptospira isolated from environmental sources.</title>
        <authorList>
            <person name="Casanovas-Massana A."/>
            <person name="Hamond C."/>
            <person name="Santos L.A."/>
            <person name="Hacker K.P."/>
            <person name="Balassiano I."/>
            <person name="Medeiros M.A."/>
            <person name="Reis M.G."/>
            <person name="Ko A.I."/>
            <person name="Wunder E.A."/>
        </authorList>
    </citation>
    <scope>NUCLEOTIDE SEQUENCE [LARGE SCALE GENOMIC DNA]</scope>
    <source>
        <strain evidence="4">B21</strain>
    </source>
</reference>
<organism evidence="3 4">
    <name type="scientific">Leptospira yasudae</name>
    <dbReference type="NCBI Taxonomy" id="2202201"/>
    <lineage>
        <taxon>Bacteria</taxon>
        <taxon>Pseudomonadati</taxon>
        <taxon>Spirochaetota</taxon>
        <taxon>Spirochaetia</taxon>
        <taxon>Leptospirales</taxon>
        <taxon>Leptospiraceae</taxon>
        <taxon>Leptospira</taxon>
    </lineage>
</organism>
<evidence type="ECO:0000256" key="1">
    <source>
        <dbReference type="ARBA" id="ARBA00022679"/>
    </source>
</evidence>
<evidence type="ECO:0000313" key="4">
    <source>
        <dbReference type="Proteomes" id="UP000285569"/>
    </source>
</evidence>
<proteinExistence type="predicted"/>
<evidence type="ECO:0000313" key="3">
    <source>
        <dbReference type="EMBL" id="RHX78253.1"/>
    </source>
</evidence>
<name>A0ABX9M0V2_9LEPT</name>
<keyword evidence="1 3" id="KW-0808">Transferase</keyword>
<dbReference type="Proteomes" id="UP000285569">
    <property type="component" value="Unassembled WGS sequence"/>
</dbReference>
<dbReference type="PANTHER" id="PTHR46401:SF2">
    <property type="entry name" value="GLYCOSYLTRANSFERASE WBBK-RELATED"/>
    <property type="match status" value="1"/>
</dbReference>